<dbReference type="AlphaFoldDB" id="A0A0F3PAF5"/>
<protein>
    <submittedName>
        <fullName evidence="3">Uncharacterized protein</fullName>
    </submittedName>
</protein>
<keyword evidence="1" id="KW-0175">Coiled coil</keyword>
<keyword evidence="2" id="KW-0812">Transmembrane</keyword>
<accession>A0A0F3PAF5</accession>
<dbReference type="InterPro" id="IPR022714">
    <property type="entry name" value="DUF2670"/>
</dbReference>
<dbReference type="RefSeq" id="WP_045916644.1">
    <property type="nucleotide sequence ID" value="NZ_LAOA01000006.1"/>
</dbReference>
<feature type="coiled-coil region" evidence="1">
    <location>
        <begin position="323"/>
        <end position="378"/>
    </location>
</feature>
<comment type="caution">
    <text evidence="3">The sequence shown here is derived from an EMBL/GenBank/DDBJ whole genome shotgun (WGS) entry which is preliminary data.</text>
</comment>
<keyword evidence="2" id="KW-1133">Transmembrane helix</keyword>
<sequence>MWFYYFTEPIFRYIGRIFKNPMAWIPYIFFKKWTLAIYTTSIIVIYLIFTNKVVQEKLVSFTKIMNYELGEAKAIAQHCTSHLANGQWSKLWQCIGDHPKYEPTEHDQMLEEGDEQEINIDLQQAEKSKEIIKKKDQRNYSDSCSELLATINVQISRAQTLREESETFKNECKAYRAQSNKIISTTLSTDSQMLARQEISLQAKRQVILQKQKTLNTEMMETKMRINSLSAYISSNIRSNLDQEFVKKLHQLKESLNKKLEEGLRYESNELECQEGELLDQEQETKEKKTAIEKEFQQNKYETKILEETLKGIIENNNDFAEKNRIELRLKQISIQQQKLIQEKKLLHTKITMLQTQKDELSQKKADLKARIEIFNQTS</sequence>
<dbReference type="PATRIC" id="fig|1359175.3.peg.2459"/>
<keyword evidence="2" id="KW-0472">Membrane</keyword>
<evidence type="ECO:0000313" key="4">
    <source>
        <dbReference type="Proteomes" id="UP000033671"/>
    </source>
</evidence>
<gene>
    <name evidence="3" type="ORF">OTSTA716_0309</name>
</gene>
<organism evidence="3 4">
    <name type="scientific">Orientia tsutsugamushi str. TA716</name>
    <dbReference type="NCBI Taxonomy" id="1359175"/>
    <lineage>
        <taxon>Bacteria</taxon>
        <taxon>Pseudomonadati</taxon>
        <taxon>Pseudomonadota</taxon>
        <taxon>Alphaproteobacteria</taxon>
        <taxon>Rickettsiales</taxon>
        <taxon>Rickettsiaceae</taxon>
        <taxon>Rickettsieae</taxon>
        <taxon>Orientia</taxon>
    </lineage>
</organism>
<proteinExistence type="predicted"/>
<evidence type="ECO:0000256" key="1">
    <source>
        <dbReference type="SAM" id="Coils"/>
    </source>
</evidence>
<reference evidence="3 4" key="1">
    <citation type="submission" date="2015-01" db="EMBL/GenBank/DDBJ databases">
        <title>Genome Sequencing of Rickettsiales.</title>
        <authorList>
            <person name="Daugherty S.C."/>
            <person name="Su Q."/>
            <person name="Abolude K."/>
            <person name="Beier-Sexton M."/>
            <person name="Carlyon J.A."/>
            <person name="Carter R."/>
            <person name="Day N.P."/>
            <person name="Dumler S.J."/>
            <person name="Dyachenko V."/>
            <person name="Godinez A."/>
            <person name="Kurtti T.J."/>
            <person name="Lichay M."/>
            <person name="Mullins K.E."/>
            <person name="Ott S."/>
            <person name="Pappas-Brown V."/>
            <person name="Paris D.H."/>
            <person name="Patel P."/>
            <person name="Richards A.L."/>
            <person name="Sadzewicz L."/>
            <person name="Sears K."/>
            <person name="Seidman D."/>
            <person name="Sengamalay N."/>
            <person name="Stenos J."/>
            <person name="Tallon L.J."/>
            <person name="Vincent G."/>
            <person name="Fraser C.M."/>
            <person name="Munderloh U."/>
            <person name="Dunning-Hotopp J.C."/>
        </authorList>
    </citation>
    <scope>NUCLEOTIDE SEQUENCE [LARGE SCALE GENOMIC DNA]</scope>
    <source>
        <strain evidence="3 4">TA716</strain>
    </source>
</reference>
<evidence type="ECO:0000256" key="2">
    <source>
        <dbReference type="SAM" id="Phobius"/>
    </source>
</evidence>
<dbReference type="Pfam" id="PF10875">
    <property type="entry name" value="DUF2670"/>
    <property type="match status" value="1"/>
</dbReference>
<feature type="transmembrane region" description="Helical" evidence="2">
    <location>
        <begin position="28"/>
        <end position="49"/>
    </location>
</feature>
<name>A0A0F3PAF5_ORITS</name>
<dbReference type="EMBL" id="LAOA01000006">
    <property type="protein sequence ID" value="KJV77278.1"/>
    <property type="molecule type" value="Genomic_DNA"/>
</dbReference>
<evidence type="ECO:0000313" key="3">
    <source>
        <dbReference type="EMBL" id="KJV77278.1"/>
    </source>
</evidence>
<dbReference type="Proteomes" id="UP000033671">
    <property type="component" value="Unassembled WGS sequence"/>
</dbReference>